<dbReference type="GO" id="GO:0016491">
    <property type="term" value="F:oxidoreductase activity"/>
    <property type="evidence" value="ECO:0007669"/>
    <property type="project" value="UniProtKB-KW"/>
</dbReference>
<dbReference type="Proteomes" id="UP000461409">
    <property type="component" value="Unassembled WGS sequence"/>
</dbReference>
<reference evidence="3 4" key="2">
    <citation type="submission" date="2020-02" db="EMBL/GenBank/DDBJ databases">
        <title>Erythrobacter dongmakensis sp. nov., isolated from a tidal mudflat.</title>
        <authorList>
            <person name="Kim I.S."/>
        </authorList>
    </citation>
    <scope>NUCLEOTIDE SEQUENCE [LARGE SCALE GENOMIC DNA]</scope>
    <source>
        <strain evidence="3 4">GH3-10</strain>
    </source>
</reference>
<accession>A0A844XC26</accession>
<evidence type="ECO:0000313" key="3">
    <source>
        <dbReference type="EMBL" id="MWV27262.1"/>
    </source>
</evidence>
<name>A0A844XC26_9SPHN</name>
<dbReference type="Pfam" id="PF13561">
    <property type="entry name" value="adh_short_C2"/>
    <property type="match status" value="1"/>
</dbReference>
<gene>
    <name evidence="3" type="ORF">GRF63_05030</name>
</gene>
<dbReference type="InterPro" id="IPR002347">
    <property type="entry name" value="SDR_fam"/>
</dbReference>
<sequence length="253" mass="26062">MTFDFSHKRALVTGAASGIGAAVATALAQAGAAHLVLVDSDEDRLSALSLPCETTLHCGDVADEELWTAIEGEGAPLDVAFLNAGIAGTAAPLAKLSLTDWRKVMSVNLDGLFLSLRAAIRLARDDAAIAITASSAGVKAEPGTGPYGASKAGAIQLAKIAAKEGAPRRIRVNAIAPGGVDTAIWDDLPFFEKLKAKHQGDRQGALLEMARGMTPMGRFETAEEIAMQVLFLLSSASGTITGTTLVSDGGYSL</sequence>
<dbReference type="Gene3D" id="3.40.50.720">
    <property type="entry name" value="NAD(P)-binding Rossmann-like Domain"/>
    <property type="match status" value="1"/>
</dbReference>
<keyword evidence="4" id="KW-1185">Reference proteome</keyword>
<comment type="similarity">
    <text evidence="1">Belongs to the short-chain dehydrogenases/reductases (SDR) family.</text>
</comment>
<dbReference type="InterPro" id="IPR020904">
    <property type="entry name" value="Sc_DH/Rdtase_CS"/>
</dbReference>
<keyword evidence="2" id="KW-0560">Oxidoreductase</keyword>
<dbReference type="RefSeq" id="WP_160484849.1">
    <property type="nucleotide sequence ID" value="NZ_WUBR01000001.1"/>
</dbReference>
<dbReference type="EMBL" id="WUBR01000001">
    <property type="protein sequence ID" value="MWV27262.1"/>
    <property type="molecule type" value="Genomic_DNA"/>
</dbReference>
<evidence type="ECO:0000256" key="1">
    <source>
        <dbReference type="ARBA" id="ARBA00006484"/>
    </source>
</evidence>
<evidence type="ECO:0000313" key="4">
    <source>
        <dbReference type="Proteomes" id="UP000461409"/>
    </source>
</evidence>
<reference evidence="3 4" key="1">
    <citation type="submission" date="2019-12" db="EMBL/GenBank/DDBJ databases">
        <authorList>
            <person name="Lee S.D."/>
        </authorList>
    </citation>
    <scope>NUCLEOTIDE SEQUENCE [LARGE SCALE GENOMIC DNA]</scope>
    <source>
        <strain evidence="3 4">GH3-10</strain>
    </source>
</reference>
<organism evidence="3 4">
    <name type="scientific">Aurantiacibacter rhizosphaerae</name>
    <dbReference type="NCBI Taxonomy" id="2691582"/>
    <lineage>
        <taxon>Bacteria</taxon>
        <taxon>Pseudomonadati</taxon>
        <taxon>Pseudomonadota</taxon>
        <taxon>Alphaproteobacteria</taxon>
        <taxon>Sphingomonadales</taxon>
        <taxon>Erythrobacteraceae</taxon>
        <taxon>Aurantiacibacter</taxon>
    </lineage>
</organism>
<dbReference type="AlphaFoldDB" id="A0A844XC26"/>
<dbReference type="SUPFAM" id="SSF51735">
    <property type="entry name" value="NAD(P)-binding Rossmann-fold domains"/>
    <property type="match status" value="1"/>
</dbReference>
<dbReference type="PRINTS" id="PR00081">
    <property type="entry name" value="GDHRDH"/>
</dbReference>
<dbReference type="PROSITE" id="PS00061">
    <property type="entry name" value="ADH_SHORT"/>
    <property type="match status" value="1"/>
</dbReference>
<dbReference type="FunFam" id="3.40.50.720:FF:000084">
    <property type="entry name" value="Short-chain dehydrogenase reductase"/>
    <property type="match status" value="1"/>
</dbReference>
<comment type="caution">
    <text evidence="3">The sequence shown here is derived from an EMBL/GenBank/DDBJ whole genome shotgun (WGS) entry which is preliminary data.</text>
</comment>
<protein>
    <submittedName>
        <fullName evidence="3">SDR family oxidoreductase</fullName>
    </submittedName>
</protein>
<dbReference type="PANTHER" id="PTHR24321">
    <property type="entry name" value="DEHYDROGENASES, SHORT CHAIN"/>
    <property type="match status" value="1"/>
</dbReference>
<proteinExistence type="inferred from homology"/>
<evidence type="ECO:0000256" key="2">
    <source>
        <dbReference type="ARBA" id="ARBA00023002"/>
    </source>
</evidence>
<dbReference type="InterPro" id="IPR036291">
    <property type="entry name" value="NAD(P)-bd_dom_sf"/>
</dbReference>
<dbReference type="PANTHER" id="PTHR24321:SF8">
    <property type="entry name" value="ESTRADIOL 17-BETA-DEHYDROGENASE 8-RELATED"/>
    <property type="match status" value="1"/>
</dbReference>